<dbReference type="Pfam" id="PF05890">
    <property type="entry name" value="Ebp2"/>
    <property type="match status" value="1"/>
</dbReference>
<dbReference type="PANTHER" id="PTHR13028">
    <property type="entry name" value="RRNA PROCESSING PROTEIN EBNA1-BINDING PROTEIN-RELATED"/>
    <property type="match status" value="1"/>
</dbReference>
<evidence type="ECO:0000256" key="4">
    <source>
        <dbReference type="ARBA" id="ARBA00022517"/>
    </source>
</evidence>
<dbReference type="InterPro" id="IPR008610">
    <property type="entry name" value="Ebp2"/>
</dbReference>
<keyword evidence="9" id="KW-1185">Reference proteome</keyword>
<dbReference type="GO" id="GO:0005730">
    <property type="term" value="C:nucleolus"/>
    <property type="evidence" value="ECO:0007669"/>
    <property type="project" value="UniProtKB-SubCell"/>
</dbReference>
<comment type="caution">
    <text evidence="8">The sequence shown here is derived from an EMBL/GenBank/DDBJ whole genome shotgun (WGS) entry which is preliminary data.</text>
</comment>
<evidence type="ECO:0000313" key="9">
    <source>
        <dbReference type="Proteomes" id="UP001627154"/>
    </source>
</evidence>
<dbReference type="PANTHER" id="PTHR13028:SF0">
    <property type="entry name" value="RRNA-PROCESSING PROTEIN EBP2-RELATED"/>
    <property type="match status" value="1"/>
</dbReference>
<reference evidence="8 9" key="1">
    <citation type="journal article" date="2024" name="bioRxiv">
        <title>A reference genome for Trichogramma kaykai: A tiny desert-dwelling parasitoid wasp with competing sex-ratio distorters.</title>
        <authorList>
            <person name="Culotta J."/>
            <person name="Lindsey A.R."/>
        </authorList>
    </citation>
    <scope>NUCLEOTIDE SEQUENCE [LARGE SCALE GENOMIC DNA]</scope>
    <source>
        <strain evidence="8 9">KSX58</strain>
    </source>
</reference>
<sequence length="306" mass="35083">MDSDEELQEAFAKGLLKPGLNIPVKAPREYKNNVSALKNQINSLKLNLPWVEKLVLTNALAPMAPEMAIHMEQQQEQRAKQLKSNIKGKGKKKEKAVELEDDPVINDFKRESMFYRQAQAAVLKGISQLKELGIPTKRPEDYFGEMVKSDQHMTKVKLVLEKKKKEAQLSERARQQRTQRKMAKEMRISSTLKKHAEKKEMLDEIKKYRKGKTNNLDFLENKKKPVNAGRKMRDKKFGFGGKKRGLKKNDRQSAADLSGYSGQEYSLPGKSGNSKFNKGRNKNQSKTGQKNRPGKSRRVQMKAKRK</sequence>
<comment type="function">
    <text evidence="1">Required for the processing of the 27S pre-rRNA.</text>
</comment>
<evidence type="ECO:0000256" key="3">
    <source>
        <dbReference type="ARBA" id="ARBA00007336"/>
    </source>
</evidence>
<comment type="subcellular location">
    <subcellularLocation>
        <location evidence="2">Nucleus</location>
        <location evidence="2">Nucleolus</location>
    </subcellularLocation>
</comment>
<evidence type="ECO:0000256" key="7">
    <source>
        <dbReference type="SAM" id="MobiDB-lite"/>
    </source>
</evidence>
<evidence type="ECO:0000256" key="2">
    <source>
        <dbReference type="ARBA" id="ARBA00004604"/>
    </source>
</evidence>
<comment type="similarity">
    <text evidence="3">Belongs to the EBP2 family.</text>
</comment>
<keyword evidence="4" id="KW-0690">Ribosome biogenesis</keyword>
<keyword evidence="5" id="KW-0175">Coiled coil</keyword>
<dbReference type="EMBL" id="JBJJXI010000026">
    <property type="protein sequence ID" value="KAL3404173.1"/>
    <property type="molecule type" value="Genomic_DNA"/>
</dbReference>
<gene>
    <name evidence="8" type="ORF">TKK_003153</name>
</gene>
<keyword evidence="6" id="KW-0539">Nucleus</keyword>
<dbReference type="AlphaFoldDB" id="A0ABD2XH42"/>
<accession>A0ABD2XH42</accession>
<evidence type="ECO:0000256" key="5">
    <source>
        <dbReference type="ARBA" id="ARBA00023054"/>
    </source>
</evidence>
<name>A0ABD2XH42_9HYME</name>
<evidence type="ECO:0000256" key="1">
    <source>
        <dbReference type="ARBA" id="ARBA00003387"/>
    </source>
</evidence>
<evidence type="ECO:0000256" key="6">
    <source>
        <dbReference type="ARBA" id="ARBA00023242"/>
    </source>
</evidence>
<organism evidence="8 9">
    <name type="scientific">Trichogramma kaykai</name>
    <dbReference type="NCBI Taxonomy" id="54128"/>
    <lineage>
        <taxon>Eukaryota</taxon>
        <taxon>Metazoa</taxon>
        <taxon>Ecdysozoa</taxon>
        <taxon>Arthropoda</taxon>
        <taxon>Hexapoda</taxon>
        <taxon>Insecta</taxon>
        <taxon>Pterygota</taxon>
        <taxon>Neoptera</taxon>
        <taxon>Endopterygota</taxon>
        <taxon>Hymenoptera</taxon>
        <taxon>Apocrita</taxon>
        <taxon>Proctotrupomorpha</taxon>
        <taxon>Chalcidoidea</taxon>
        <taxon>Trichogrammatidae</taxon>
        <taxon>Trichogramma</taxon>
    </lineage>
</organism>
<evidence type="ECO:0000313" key="8">
    <source>
        <dbReference type="EMBL" id="KAL3404173.1"/>
    </source>
</evidence>
<protein>
    <submittedName>
        <fullName evidence="8">Uncharacterized protein</fullName>
    </submittedName>
</protein>
<dbReference type="Proteomes" id="UP001627154">
    <property type="component" value="Unassembled WGS sequence"/>
</dbReference>
<feature type="region of interest" description="Disordered" evidence="7">
    <location>
        <begin position="211"/>
        <end position="306"/>
    </location>
</feature>
<feature type="compositionally biased region" description="Basic residues" evidence="7">
    <location>
        <begin position="292"/>
        <end position="306"/>
    </location>
</feature>
<proteinExistence type="inferred from homology"/>
<feature type="region of interest" description="Disordered" evidence="7">
    <location>
        <begin position="167"/>
        <end position="187"/>
    </location>
</feature>
<dbReference type="GO" id="GO:0042254">
    <property type="term" value="P:ribosome biogenesis"/>
    <property type="evidence" value="ECO:0007669"/>
    <property type="project" value="UniProtKB-KW"/>
</dbReference>